<accession>A0A164YGP9</accession>
<sequence length="63" mass="7008">MARPPSCNTLSQTSLFPFLFGDSARQTASESIISPPSQTKGPVTFYSLVNPRRGFYRKTSKHD</sequence>
<name>A0A164YGP9_9CRUS</name>
<dbReference type="AlphaFoldDB" id="A0A164YGP9"/>
<evidence type="ECO:0000313" key="2">
    <source>
        <dbReference type="Proteomes" id="UP000076858"/>
    </source>
</evidence>
<proteinExistence type="predicted"/>
<dbReference type="EMBL" id="LRGB01000915">
    <property type="protein sequence ID" value="KZS15238.1"/>
    <property type="molecule type" value="Genomic_DNA"/>
</dbReference>
<organism evidence="1 2">
    <name type="scientific">Daphnia magna</name>
    <dbReference type="NCBI Taxonomy" id="35525"/>
    <lineage>
        <taxon>Eukaryota</taxon>
        <taxon>Metazoa</taxon>
        <taxon>Ecdysozoa</taxon>
        <taxon>Arthropoda</taxon>
        <taxon>Crustacea</taxon>
        <taxon>Branchiopoda</taxon>
        <taxon>Diplostraca</taxon>
        <taxon>Cladocera</taxon>
        <taxon>Anomopoda</taxon>
        <taxon>Daphniidae</taxon>
        <taxon>Daphnia</taxon>
    </lineage>
</organism>
<protein>
    <submittedName>
        <fullName evidence="1">Uncharacterized protein</fullName>
    </submittedName>
</protein>
<evidence type="ECO:0000313" key="1">
    <source>
        <dbReference type="EMBL" id="KZS15238.1"/>
    </source>
</evidence>
<reference evidence="1 2" key="1">
    <citation type="submission" date="2016-03" db="EMBL/GenBank/DDBJ databases">
        <title>EvidentialGene: Evidence-directed Construction of Genes on Genomes.</title>
        <authorList>
            <person name="Gilbert D.G."/>
            <person name="Choi J.-H."/>
            <person name="Mockaitis K."/>
            <person name="Colbourne J."/>
            <person name="Pfrender M."/>
        </authorList>
    </citation>
    <scope>NUCLEOTIDE SEQUENCE [LARGE SCALE GENOMIC DNA]</scope>
    <source>
        <strain evidence="1 2">Xinb3</strain>
        <tissue evidence="1">Complete organism</tissue>
    </source>
</reference>
<comment type="caution">
    <text evidence="1">The sequence shown here is derived from an EMBL/GenBank/DDBJ whole genome shotgun (WGS) entry which is preliminary data.</text>
</comment>
<dbReference type="Proteomes" id="UP000076858">
    <property type="component" value="Unassembled WGS sequence"/>
</dbReference>
<gene>
    <name evidence="1" type="ORF">APZ42_019299</name>
</gene>
<keyword evidence="2" id="KW-1185">Reference proteome</keyword>